<evidence type="ECO:0000313" key="6">
    <source>
        <dbReference type="Proteomes" id="UP001632038"/>
    </source>
</evidence>
<feature type="region of interest" description="Leucine repeat II (LRII)" evidence="3">
    <location>
        <begin position="280"/>
        <end position="312"/>
    </location>
</feature>
<feature type="region of interest" description="Leucine repeat I (LRI)" evidence="3">
    <location>
        <begin position="120"/>
        <end position="180"/>
    </location>
</feature>
<evidence type="ECO:0000256" key="2">
    <source>
        <dbReference type="ARBA" id="ARBA00023163"/>
    </source>
</evidence>
<feature type="region of interest" description="Disordered" evidence="4">
    <location>
        <begin position="90"/>
        <end position="115"/>
    </location>
</feature>
<feature type="short sequence motif" description="VHIID" evidence="3">
    <location>
        <begin position="230"/>
        <end position="234"/>
    </location>
</feature>
<feature type="region of interest" description="VHIID" evidence="3">
    <location>
        <begin position="199"/>
        <end position="264"/>
    </location>
</feature>
<sequence>MTTEKSLYDALNYDLVKSPSDLIGSFEYLGHSHNSSGVKKNRSREDSDMTELHRSNKQLANNVDENESLEMYDDGLICSKFDSQTQTCSEAAGCKGGQSKGGPNRRGGLKKNKSTGNESIDLRGLLMQCAQAVSNFNHQTLNDLLLEIRQHSSPKGDGVERAAHYFANALEARIAGNGTALYAALNAKMVASIDMLKAFKIFVMACPFKHMSNILANRKIRNLVGSATTLHIIDFGIAYGCQWACLLHDLSQMPGGPPKLRITGIDFPQPGFRPDERVVKTGRRLTKYGERFGVPFEYNAIAQRWDTISLENLKIEKNELLVVNSMYRLHHVQDATETGYSPRDAVLNLIRKINPDMFIHGIVNGTYNSPFFVTRFKEAFFHIATMFDMFEAVIPKNDEERQLLEQQMFGREAMNIIACEGTERVERPEMYKHWQGRIVRAGFRQVRVNQEIVKHVKKVKQDYHEDFSVDEDGKWVLLGWKGRVVQGFSCWIPTQN</sequence>
<dbReference type="EMBL" id="JAVIJP010000048">
    <property type="protein sequence ID" value="KAL3625856.1"/>
    <property type="molecule type" value="Genomic_DNA"/>
</dbReference>
<proteinExistence type="inferred from homology"/>
<comment type="caution">
    <text evidence="5">The sequence shown here is derived from an EMBL/GenBank/DDBJ whole genome shotgun (WGS) entry which is preliminary data.</text>
</comment>
<name>A0ABD3C9U8_9LAMI</name>
<evidence type="ECO:0000256" key="4">
    <source>
        <dbReference type="SAM" id="MobiDB-lite"/>
    </source>
</evidence>
<dbReference type="PROSITE" id="PS50985">
    <property type="entry name" value="GRAS"/>
    <property type="match status" value="1"/>
</dbReference>
<dbReference type="Pfam" id="PF03514">
    <property type="entry name" value="GRAS"/>
    <property type="match status" value="1"/>
</dbReference>
<comment type="similarity">
    <text evidence="3">Belongs to the GRAS family.</text>
</comment>
<organism evidence="5 6">
    <name type="scientific">Castilleja foliolosa</name>
    <dbReference type="NCBI Taxonomy" id="1961234"/>
    <lineage>
        <taxon>Eukaryota</taxon>
        <taxon>Viridiplantae</taxon>
        <taxon>Streptophyta</taxon>
        <taxon>Embryophyta</taxon>
        <taxon>Tracheophyta</taxon>
        <taxon>Spermatophyta</taxon>
        <taxon>Magnoliopsida</taxon>
        <taxon>eudicotyledons</taxon>
        <taxon>Gunneridae</taxon>
        <taxon>Pentapetalae</taxon>
        <taxon>asterids</taxon>
        <taxon>lamiids</taxon>
        <taxon>Lamiales</taxon>
        <taxon>Orobanchaceae</taxon>
        <taxon>Pedicularideae</taxon>
        <taxon>Castillejinae</taxon>
        <taxon>Castilleja</taxon>
    </lineage>
</organism>
<gene>
    <name evidence="5" type="ORF">CASFOL_030385</name>
</gene>
<evidence type="ECO:0000256" key="1">
    <source>
        <dbReference type="ARBA" id="ARBA00023015"/>
    </source>
</evidence>
<feature type="region of interest" description="SAW" evidence="3">
    <location>
        <begin position="418"/>
        <end position="492"/>
    </location>
</feature>
<keyword evidence="2" id="KW-0804">Transcription</keyword>
<keyword evidence="1" id="KW-0805">Transcription regulation</keyword>
<dbReference type="InterPro" id="IPR005202">
    <property type="entry name" value="TF_GRAS"/>
</dbReference>
<comment type="caution">
    <text evidence="3">Lacks conserved residue(s) required for the propagation of feature annotation.</text>
</comment>
<dbReference type="PANTHER" id="PTHR31636">
    <property type="entry name" value="OSJNBA0084A10.13 PROTEIN-RELATED"/>
    <property type="match status" value="1"/>
</dbReference>
<reference evidence="6" key="1">
    <citation type="journal article" date="2024" name="IScience">
        <title>Strigolactones Initiate the Formation of Haustorium-like Structures in Castilleja.</title>
        <authorList>
            <person name="Buerger M."/>
            <person name="Peterson D."/>
            <person name="Chory J."/>
        </authorList>
    </citation>
    <scope>NUCLEOTIDE SEQUENCE [LARGE SCALE GENOMIC DNA]</scope>
</reference>
<dbReference type="AlphaFoldDB" id="A0ABD3C9U8"/>
<evidence type="ECO:0000256" key="3">
    <source>
        <dbReference type="PROSITE-ProRule" id="PRU01191"/>
    </source>
</evidence>
<dbReference type="Proteomes" id="UP001632038">
    <property type="component" value="Unassembled WGS sequence"/>
</dbReference>
<evidence type="ECO:0000313" key="5">
    <source>
        <dbReference type="EMBL" id="KAL3625856.1"/>
    </source>
</evidence>
<keyword evidence="6" id="KW-1185">Reference proteome</keyword>
<accession>A0ABD3C9U8</accession>
<protein>
    <recommendedName>
        <fullName evidence="7">GRAS family transcription factor</fullName>
    </recommendedName>
</protein>
<evidence type="ECO:0008006" key="7">
    <source>
        <dbReference type="Google" id="ProtNLM"/>
    </source>
</evidence>